<comment type="caution">
    <text evidence="1">The sequence shown here is derived from an EMBL/GenBank/DDBJ whole genome shotgun (WGS) entry which is preliminary data.</text>
</comment>
<reference evidence="1 2" key="1">
    <citation type="submission" date="2023-07" db="EMBL/GenBank/DDBJ databases">
        <title>Paenibacillus sp. JX-17 nov. isolated from soil.</title>
        <authorList>
            <person name="Wan Y."/>
            <person name="Liu B."/>
        </authorList>
    </citation>
    <scope>NUCLEOTIDE SEQUENCE [LARGE SCALE GENOMIC DNA]</scope>
    <source>
        <strain evidence="1 2">JX-17</strain>
    </source>
</reference>
<dbReference type="RefSeq" id="WP_305022402.1">
    <property type="nucleotide sequence ID" value="NZ_JAUQTB010000001.1"/>
</dbReference>
<accession>A0ABT9C7I0</accession>
<protein>
    <submittedName>
        <fullName evidence="1">Uncharacterized protein</fullName>
    </submittedName>
</protein>
<evidence type="ECO:0000313" key="1">
    <source>
        <dbReference type="EMBL" id="MDO7905224.1"/>
    </source>
</evidence>
<name>A0ABT9C7I0_9BACL</name>
<dbReference type="Proteomes" id="UP001240171">
    <property type="component" value="Unassembled WGS sequence"/>
</dbReference>
<organism evidence="1 2">
    <name type="scientific">Paenibacillus lacisoli</name>
    <dbReference type="NCBI Taxonomy" id="3064525"/>
    <lineage>
        <taxon>Bacteria</taxon>
        <taxon>Bacillati</taxon>
        <taxon>Bacillota</taxon>
        <taxon>Bacilli</taxon>
        <taxon>Bacillales</taxon>
        <taxon>Paenibacillaceae</taxon>
        <taxon>Paenibacillus</taxon>
    </lineage>
</organism>
<evidence type="ECO:0000313" key="2">
    <source>
        <dbReference type="Proteomes" id="UP001240171"/>
    </source>
</evidence>
<sequence length="190" mass="21335">MPQPNPNRFVSAYVVRSVARAMLPFYRKIASNKTFASQWGRAVVDVNVTEMQRLFRLASPLAKNPLPGSFKSGYNVYFEFKGKIDIYGVDILLPPGTLKLISQEIRAHQKMAQAILPLYRALASDTPFAEVWARAIRAGNTAKIDALVRRRIPTPALRSISIGGSGVTLTFKFAFSPYTYEHLLYHPVFE</sequence>
<gene>
    <name evidence="1" type="ORF">Q5741_02200</name>
</gene>
<proteinExistence type="predicted"/>
<dbReference type="EMBL" id="JAUQTB010000001">
    <property type="protein sequence ID" value="MDO7905224.1"/>
    <property type="molecule type" value="Genomic_DNA"/>
</dbReference>
<keyword evidence="2" id="KW-1185">Reference proteome</keyword>